<dbReference type="SUPFAM" id="SSF57184">
    <property type="entry name" value="Growth factor receptor domain"/>
    <property type="match status" value="2"/>
</dbReference>
<keyword evidence="21 23" id="KW-0407">Ion channel</keyword>
<feature type="disulfide bond" evidence="22">
    <location>
        <begin position="733"/>
        <end position="742"/>
    </location>
</feature>
<keyword evidence="14" id="KW-1133">Transmembrane helix</keyword>
<feature type="disulfide bond" evidence="22">
    <location>
        <begin position="453"/>
        <end position="462"/>
    </location>
</feature>
<dbReference type="GO" id="GO:0005576">
    <property type="term" value="C:extracellular region"/>
    <property type="evidence" value="ECO:0007669"/>
    <property type="project" value="UniProtKB-SubCell"/>
</dbReference>
<dbReference type="CDD" id="cd00054">
    <property type="entry name" value="EGF_CA"/>
    <property type="match status" value="4"/>
</dbReference>
<dbReference type="AlphaFoldDB" id="A0A2A6BU86"/>
<feature type="disulfide bond" evidence="22">
    <location>
        <begin position="151"/>
        <end position="160"/>
    </location>
</feature>
<dbReference type="GO" id="GO:0005272">
    <property type="term" value="F:sodium channel activity"/>
    <property type="evidence" value="ECO:0007669"/>
    <property type="project" value="UniProtKB-KW"/>
</dbReference>
<dbReference type="Proteomes" id="UP000005239">
    <property type="component" value="Unassembled WGS sequence"/>
</dbReference>
<evidence type="ECO:0000256" key="12">
    <source>
        <dbReference type="ARBA" id="ARBA00022737"/>
    </source>
</evidence>
<evidence type="ECO:0000256" key="16">
    <source>
        <dbReference type="ARBA" id="ARBA00023065"/>
    </source>
</evidence>
<dbReference type="GO" id="GO:0005737">
    <property type="term" value="C:cytoplasm"/>
    <property type="evidence" value="ECO:0007669"/>
    <property type="project" value="UniProtKB-SubCell"/>
</dbReference>
<evidence type="ECO:0000256" key="21">
    <source>
        <dbReference type="ARBA" id="ARBA00023303"/>
    </source>
</evidence>
<evidence type="ECO:0000256" key="17">
    <source>
        <dbReference type="ARBA" id="ARBA00023136"/>
    </source>
</evidence>
<dbReference type="InterPro" id="IPR009030">
    <property type="entry name" value="Growth_fac_rcpt_cys_sf"/>
</dbReference>
<feature type="disulfide bond" evidence="22">
    <location>
        <begin position="691"/>
        <end position="700"/>
    </location>
</feature>
<evidence type="ECO:0000256" key="13">
    <source>
        <dbReference type="ARBA" id="ARBA00022837"/>
    </source>
</evidence>
<keyword evidence="11" id="KW-0732">Signal</keyword>
<dbReference type="PANTHER" id="PTHR45836">
    <property type="entry name" value="SLIT HOMOLOG"/>
    <property type="match status" value="1"/>
</dbReference>
<dbReference type="EnsemblMetazoa" id="PPA37294.1">
    <property type="protein sequence ID" value="PPA37294.1"/>
    <property type="gene ID" value="WBGene00275663"/>
</dbReference>
<organism evidence="24 25">
    <name type="scientific">Pristionchus pacificus</name>
    <name type="common">Parasitic nematode worm</name>
    <dbReference type="NCBI Taxonomy" id="54126"/>
    <lineage>
        <taxon>Eukaryota</taxon>
        <taxon>Metazoa</taxon>
        <taxon>Ecdysozoa</taxon>
        <taxon>Nematoda</taxon>
        <taxon>Chromadorea</taxon>
        <taxon>Rhabditida</taxon>
        <taxon>Rhabditina</taxon>
        <taxon>Diplogasteromorpha</taxon>
        <taxon>Diplogasteroidea</taxon>
        <taxon>Neodiplogasteridae</taxon>
        <taxon>Pristionchus</taxon>
    </lineage>
</organism>
<evidence type="ECO:0000256" key="2">
    <source>
        <dbReference type="ARBA" id="ARBA00004496"/>
    </source>
</evidence>
<evidence type="ECO:0000256" key="1">
    <source>
        <dbReference type="ARBA" id="ARBA00004141"/>
    </source>
</evidence>
<name>A0A2A6BU86_PRIPA</name>
<comment type="similarity">
    <text evidence="4 23">Belongs to the amiloride-sensitive sodium channel (TC 1.A.6) family.</text>
</comment>
<evidence type="ECO:0000256" key="8">
    <source>
        <dbReference type="ARBA" id="ARBA00022525"/>
    </source>
</evidence>
<proteinExistence type="inferred from homology"/>
<dbReference type="PROSITE" id="PS50026">
    <property type="entry name" value="EGF_3"/>
    <property type="match status" value="12"/>
</dbReference>
<dbReference type="GO" id="GO:0005509">
    <property type="term" value="F:calcium ion binding"/>
    <property type="evidence" value="ECO:0007669"/>
    <property type="project" value="InterPro"/>
</dbReference>
<keyword evidence="17" id="KW-0472">Membrane</keyword>
<sequence length="1111" mass="122052">MLNQSAQSSFNSAMLEPKLLFLFSVLISQAIAQCSLLEDYGCNNLVGFCASEHKKADCTCAQCTCYGKPCRTGPSCKSFLNTTDCNNCLKSPCPNTQNYTCTNGYNTRTCDCAAGKTGNNCEFKIGDPCASYPCMNGARCTSNGATFTCSCTTGRFGPQCQFSGDPCSDVACAATGNCTTIFDGARAVCKCQDGYQGAKCDQLILQRTQLGTAACFLAETDLDSSSLFERHSDDRMTLDKCYEYMMANPKYQVYVVAGNVCYVGETAILKTSANAPNDCDNDCAGNSRQKCGTTDHAWQFTYSYTNETAQCDVTPKPCNQAKNQGHCVEQNNGFSCVCAPGWTGSDCNTANDPCSSLYCKNDGKCVPTADKSDAYCLCTRGYSASDCSVKDQCFFAPCENGGTCSSTIYGYTCQCDSSFAGRNCEIYLACSSSPCKNGTCTNGAQSGEYTCACYAGWTGRDCDEDINECMLPQANNQSLCQNTGTCVNTAGSYWCDCVNGTSGNDCSINPDDCNMTYIGPDGNNYTNLCHYHDPQAKCNDGYATYTCTCSPAWKGAMCDTDVDECADAAALSPPESLCENFGTCINTRGAYECKCIKGAFGFNCSENPDDCALSNEFVDEKYWPNRCISRDHYFREPNCTDGFDEYTCNCSIYWTGEFCMTDVDECKVNDPYPCENNGTCINTPGFYQCDCINGTEGFNCSINPNDCENITQCGLSDPLGNCTDGFAEWWCTCGPDYTGEFCDLEMTIYRVLQLIGGKTANEKDLIKMMKDLLTNPSMMKDLVPFVIGLQSEENRTKMSWSAEDLFEWIAYEEKSLNPKTDLVMWNDVVLGNCFTFNHFNSTRQYRMRQAGAQGGLKAAIKLNSHEYLNYTETTAIMTFIHPNTETIFSESPRYNAEPGAHTTIQTTESRFVRLGGRYGWCVNHVNEVNSYYYDGSYTTDGCLRSCYQDEVFKACTCMDSRYPKDTNARACELPDRDCVDSITSKGDVSRWAHCECPLPCANSQFDSSFSMAPFVRGSAKCNSLKREDRVNNTACNTKGEQPDYLILSVQVPNLAVKIYVETASWDFNKIIGNIGGLGGVVCGLNMITFFEFGFFLFVQLPYTLLANRIIA</sequence>
<feature type="disulfide bond" evidence="22">
    <location>
        <begin position="359"/>
        <end position="376"/>
    </location>
</feature>
<evidence type="ECO:0000313" key="25">
    <source>
        <dbReference type="Proteomes" id="UP000005239"/>
    </source>
</evidence>
<keyword evidence="5 23" id="KW-0813">Transport</keyword>
<dbReference type="InterPro" id="IPR001881">
    <property type="entry name" value="EGF-like_Ca-bd_dom"/>
</dbReference>
<dbReference type="PROSITE" id="PS00010">
    <property type="entry name" value="ASX_HYDROXYL"/>
    <property type="match status" value="4"/>
</dbReference>
<keyword evidence="9 22" id="KW-0245">EGF-like domain</keyword>
<keyword evidence="18 22" id="KW-1015">Disulfide bond</keyword>
<dbReference type="InterPro" id="IPR000742">
    <property type="entry name" value="EGF"/>
</dbReference>
<dbReference type="InterPro" id="IPR018097">
    <property type="entry name" value="EGF_Ca-bd_CS"/>
</dbReference>
<dbReference type="GO" id="GO:0045746">
    <property type="term" value="P:negative regulation of Notch signaling pathway"/>
    <property type="evidence" value="ECO:0000318"/>
    <property type="project" value="GO_Central"/>
</dbReference>
<dbReference type="SMART" id="SM00179">
    <property type="entry name" value="EGF_CA"/>
    <property type="match status" value="9"/>
</dbReference>
<dbReference type="SMART" id="SM00181">
    <property type="entry name" value="EGF"/>
    <property type="match status" value="12"/>
</dbReference>
<dbReference type="Pfam" id="PF00008">
    <property type="entry name" value="EGF"/>
    <property type="match status" value="3"/>
</dbReference>
<comment type="caution">
    <text evidence="22">Lacks conserved residue(s) required for the propagation of feature annotation.</text>
</comment>
<evidence type="ECO:0000256" key="18">
    <source>
        <dbReference type="ARBA" id="ARBA00023157"/>
    </source>
</evidence>
<dbReference type="InterPro" id="IPR001873">
    <property type="entry name" value="ENaC"/>
</dbReference>
<evidence type="ECO:0000256" key="5">
    <source>
        <dbReference type="ARBA" id="ARBA00022448"/>
    </source>
</evidence>
<evidence type="ECO:0000256" key="19">
    <source>
        <dbReference type="ARBA" id="ARBA00023180"/>
    </source>
</evidence>
<keyword evidence="8" id="KW-0964">Secreted</keyword>
<dbReference type="OrthoDB" id="283575at2759"/>
<keyword evidence="10 23" id="KW-0812">Transmembrane</keyword>
<evidence type="ECO:0000256" key="15">
    <source>
        <dbReference type="ARBA" id="ARBA00023053"/>
    </source>
</evidence>
<dbReference type="GO" id="GO:0005886">
    <property type="term" value="C:plasma membrane"/>
    <property type="evidence" value="ECO:0000318"/>
    <property type="project" value="GO_Central"/>
</dbReference>
<evidence type="ECO:0000256" key="4">
    <source>
        <dbReference type="ARBA" id="ARBA00007193"/>
    </source>
</evidence>
<accession>A0A8R1URP8</accession>
<evidence type="ECO:0000256" key="20">
    <source>
        <dbReference type="ARBA" id="ARBA00023201"/>
    </source>
</evidence>
<keyword evidence="7" id="KW-0963">Cytoplasm</keyword>
<keyword evidence="15" id="KW-0915">Sodium</keyword>
<feature type="disulfide bond" evidence="22">
    <location>
        <begin position="338"/>
        <end position="347"/>
    </location>
</feature>
<keyword evidence="13" id="KW-0106">Calcium</keyword>
<feature type="disulfide bond" evidence="22">
    <location>
        <begin position="93"/>
        <end position="110"/>
    </location>
</feature>
<gene>
    <name evidence="24" type="primary">WBGene00275663</name>
</gene>
<evidence type="ECO:0000256" key="22">
    <source>
        <dbReference type="PROSITE-ProRule" id="PRU00076"/>
    </source>
</evidence>
<keyword evidence="19" id="KW-0325">Glycoprotein</keyword>
<feature type="disulfide bond" evidence="22">
    <location>
        <begin position="378"/>
        <end position="387"/>
    </location>
</feature>
<evidence type="ECO:0000256" key="7">
    <source>
        <dbReference type="ARBA" id="ARBA00022490"/>
    </source>
</evidence>
<feature type="disulfide bond" evidence="22">
    <location>
        <begin position="191"/>
        <end position="200"/>
    </location>
</feature>
<protein>
    <submittedName>
        <fullName evidence="24">Ion channel</fullName>
    </submittedName>
</protein>
<comment type="subcellular location">
    <subcellularLocation>
        <location evidence="2">Cytoplasm</location>
    </subcellularLocation>
    <subcellularLocation>
        <location evidence="1">Membrane</location>
        <topology evidence="1">Multi-pass membrane protein</topology>
    </subcellularLocation>
    <subcellularLocation>
        <location evidence="3">Secreted</location>
    </subcellularLocation>
</comment>
<keyword evidence="12" id="KW-0677">Repeat</keyword>
<dbReference type="Pfam" id="PF00858">
    <property type="entry name" value="ASC"/>
    <property type="match status" value="1"/>
</dbReference>
<evidence type="ECO:0000256" key="9">
    <source>
        <dbReference type="ARBA" id="ARBA00022536"/>
    </source>
</evidence>
<dbReference type="Pfam" id="PF12661">
    <property type="entry name" value="hEGF"/>
    <property type="match status" value="3"/>
</dbReference>
<feature type="disulfide bond" evidence="22">
    <location>
        <begin position="172"/>
        <end position="189"/>
    </location>
</feature>
<keyword evidence="16 23" id="KW-0406">Ion transport</keyword>
<dbReference type="Gene3D" id="2.10.25.10">
    <property type="entry name" value="Laminin"/>
    <property type="match status" value="9"/>
</dbReference>
<dbReference type="FunFam" id="2.10.25.10:FF:000425">
    <property type="entry name" value="Eyes shut homolog"/>
    <property type="match status" value="1"/>
</dbReference>
<evidence type="ECO:0000256" key="10">
    <source>
        <dbReference type="ARBA" id="ARBA00022692"/>
    </source>
</evidence>
<dbReference type="PROSITE" id="PS01186">
    <property type="entry name" value="EGF_2"/>
    <property type="match status" value="4"/>
</dbReference>
<reference evidence="25" key="1">
    <citation type="journal article" date="2008" name="Nat. Genet.">
        <title>The Pristionchus pacificus genome provides a unique perspective on nematode lifestyle and parasitism.</title>
        <authorList>
            <person name="Dieterich C."/>
            <person name="Clifton S.W."/>
            <person name="Schuster L.N."/>
            <person name="Chinwalla A."/>
            <person name="Delehaunty K."/>
            <person name="Dinkelacker I."/>
            <person name="Fulton L."/>
            <person name="Fulton R."/>
            <person name="Godfrey J."/>
            <person name="Minx P."/>
            <person name="Mitreva M."/>
            <person name="Roeseler W."/>
            <person name="Tian H."/>
            <person name="Witte H."/>
            <person name="Yang S.P."/>
            <person name="Wilson R.K."/>
            <person name="Sommer R.J."/>
        </authorList>
    </citation>
    <scope>NUCLEOTIDE SEQUENCE [LARGE SCALE GENOMIC DNA]</scope>
    <source>
        <strain evidence="25">PS312</strain>
    </source>
</reference>
<feature type="disulfide bond" evidence="22">
    <location>
        <begin position="595"/>
        <end position="604"/>
    </location>
</feature>
<keyword evidence="6 23" id="KW-0894">Sodium channel</keyword>
<evidence type="ECO:0000256" key="6">
    <source>
        <dbReference type="ARBA" id="ARBA00022461"/>
    </source>
</evidence>
<evidence type="ECO:0000256" key="11">
    <source>
        <dbReference type="ARBA" id="ARBA00022729"/>
    </source>
</evidence>
<feature type="disulfide bond" evidence="22">
    <location>
        <begin position="415"/>
        <end position="424"/>
    </location>
</feature>
<dbReference type="InterPro" id="IPR000152">
    <property type="entry name" value="EGF-type_Asp/Asn_hydroxyl_site"/>
</dbReference>
<dbReference type="PANTHER" id="PTHR45836:SF13">
    <property type="entry name" value="PROTEIN CRUMBS"/>
    <property type="match status" value="1"/>
</dbReference>
<dbReference type="InterPro" id="IPR013032">
    <property type="entry name" value="EGF-like_CS"/>
</dbReference>
<keyword evidence="20 23" id="KW-0739">Sodium transport</keyword>
<accession>A0A2A6BU86</accession>
<dbReference type="GO" id="GO:0005112">
    <property type="term" value="F:Notch binding"/>
    <property type="evidence" value="ECO:0000318"/>
    <property type="project" value="GO_Central"/>
</dbReference>
<reference evidence="24" key="2">
    <citation type="submission" date="2022-06" db="UniProtKB">
        <authorList>
            <consortium name="EnsemblMetazoa"/>
        </authorList>
    </citation>
    <scope>IDENTIFICATION</scope>
    <source>
        <strain evidence="24">PS312</strain>
    </source>
</reference>
<evidence type="ECO:0000256" key="23">
    <source>
        <dbReference type="RuleBase" id="RU000679"/>
    </source>
</evidence>
<dbReference type="PROSITE" id="PS01187">
    <property type="entry name" value="EGF_CA"/>
    <property type="match status" value="3"/>
</dbReference>
<evidence type="ECO:0000256" key="14">
    <source>
        <dbReference type="ARBA" id="ARBA00022989"/>
    </source>
</evidence>
<feature type="disulfide bond" evidence="22">
    <location>
        <begin position="112"/>
        <end position="121"/>
    </location>
</feature>
<keyword evidence="25" id="KW-1185">Reference proteome</keyword>
<dbReference type="SUPFAM" id="SSF57196">
    <property type="entry name" value="EGF/Laminin"/>
    <property type="match status" value="5"/>
</dbReference>
<evidence type="ECO:0000256" key="3">
    <source>
        <dbReference type="ARBA" id="ARBA00004613"/>
    </source>
</evidence>
<feature type="disulfide bond" evidence="22">
    <location>
        <begin position="497"/>
        <end position="506"/>
    </location>
</feature>
<evidence type="ECO:0000313" key="24">
    <source>
        <dbReference type="EnsemblMetazoa" id="PPA37294.1"/>
    </source>
</evidence>
<feature type="disulfide bond" evidence="22">
    <location>
        <begin position="549"/>
        <end position="558"/>
    </location>
</feature>
<dbReference type="InterPro" id="IPR051355">
    <property type="entry name" value="Notch/Slit_guidance"/>
</dbReference>
<feature type="disulfide bond" evidence="22">
    <location>
        <begin position="430"/>
        <end position="440"/>
    </location>
</feature>
<dbReference type="PROSITE" id="PS00022">
    <property type="entry name" value="EGF_1"/>
    <property type="match status" value="11"/>
</dbReference>
<dbReference type="GO" id="GO:0007219">
    <property type="term" value="P:Notch signaling pathway"/>
    <property type="evidence" value="ECO:0000318"/>
    <property type="project" value="GO_Central"/>
</dbReference>